<keyword evidence="1" id="KW-0812">Transmembrane</keyword>
<keyword evidence="1" id="KW-1133">Transmembrane helix</keyword>
<gene>
    <name evidence="3" type="ORF">PDE001_LOCUS3956</name>
</gene>
<evidence type="ECO:0000256" key="1">
    <source>
        <dbReference type="SAM" id="Phobius"/>
    </source>
</evidence>
<dbReference type="AlphaFoldDB" id="A0AAV0TW63"/>
<dbReference type="EMBL" id="CANTFM010000691">
    <property type="protein sequence ID" value="CAI5728125.1"/>
    <property type="molecule type" value="Genomic_DNA"/>
</dbReference>
<feature type="chain" id="PRO_5043628493" description="Transmembrane protein" evidence="2">
    <location>
        <begin position="21"/>
        <end position="205"/>
    </location>
</feature>
<keyword evidence="4" id="KW-1185">Reference proteome</keyword>
<evidence type="ECO:0000313" key="4">
    <source>
        <dbReference type="Proteomes" id="UP001162029"/>
    </source>
</evidence>
<keyword evidence="2" id="KW-0732">Signal</keyword>
<protein>
    <recommendedName>
        <fullName evidence="5">Transmembrane protein</fullName>
    </recommendedName>
</protein>
<comment type="caution">
    <text evidence="3">The sequence shown here is derived from an EMBL/GenBank/DDBJ whole genome shotgun (WGS) entry which is preliminary data.</text>
</comment>
<evidence type="ECO:0000313" key="3">
    <source>
        <dbReference type="EMBL" id="CAI5728125.1"/>
    </source>
</evidence>
<reference evidence="3" key="1">
    <citation type="submission" date="2022-12" db="EMBL/GenBank/DDBJ databases">
        <authorList>
            <person name="Webb A."/>
        </authorList>
    </citation>
    <scope>NUCLEOTIDE SEQUENCE</scope>
    <source>
        <strain evidence="3">Pd1</strain>
    </source>
</reference>
<keyword evidence="1" id="KW-0472">Membrane</keyword>
<sequence length="205" mass="22212">MCYRLWFLTSLAVIPALVFAIDNTLYSGHSTPYTLGVFTADECLECETEDLGLSPTVLQHLNGDSPGNNITWQFIDCPVRGNIDKNENQHQDVTMLDLGYYFLLKGRSNVDVSAVDIELISISGEKLSLAAIKPLLVAPVVLTALGSIVAGAFAYATKRKKLAEERNSVIGPFSTSAVLRFSVTPSPRSKLTKVMKNAGNASTNL</sequence>
<dbReference type="Proteomes" id="UP001162029">
    <property type="component" value="Unassembled WGS sequence"/>
</dbReference>
<organism evidence="3 4">
    <name type="scientific">Peronospora destructor</name>
    <dbReference type="NCBI Taxonomy" id="86335"/>
    <lineage>
        <taxon>Eukaryota</taxon>
        <taxon>Sar</taxon>
        <taxon>Stramenopiles</taxon>
        <taxon>Oomycota</taxon>
        <taxon>Peronosporomycetes</taxon>
        <taxon>Peronosporales</taxon>
        <taxon>Peronosporaceae</taxon>
        <taxon>Peronospora</taxon>
    </lineage>
</organism>
<feature type="transmembrane region" description="Helical" evidence="1">
    <location>
        <begin position="136"/>
        <end position="156"/>
    </location>
</feature>
<proteinExistence type="predicted"/>
<accession>A0AAV0TW63</accession>
<evidence type="ECO:0008006" key="5">
    <source>
        <dbReference type="Google" id="ProtNLM"/>
    </source>
</evidence>
<evidence type="ECO:0000256" key="2">
    <source>
        <dbReference type="SAM" id="SignalP"/>
    </source>
</evidence>
<name>A0AAV0TW63_9STRA</name>
<feature type="signal peptide" evidence="2">
    <location>
        <begin position="1"/>
        <end position="20"/>
    </location>
</feature>